<comment type="caution">
    <text evidence="3">The sequence shown here is derived from an EMBL/GenBank/DDBJ whole genome shotgun (WGS) entry which is preliminary data.</text>
</comment>
<dbReference type="InterPro" id="IPR002347">
    <property type="entry name" value="SDR_fam"/>
</dbReference>
<evidence type="ECO:0000256" key="1">
    <source>
        <dbReference type="ARBA" id="ARBA00006484"/>
    </source>
</evidence>
<proteinExistence type="inferred from homology"/>
<evidence type="ECO:0000313" key="3">
    <source>
        <dbReference type="EMBL" id="PKR52358.1"/>
    </source>
</evidence>
<gene>
    <name evidence="3" type="ORF">CU041_01760</name>
</gene>
<protein>
    <submittedName>
        <fullName evidence="3">Short-chain dehydrogenase</fullName>
    </submittedName>
</protein>
<dbReference type="SUPFAM" id="SSF51735">
    <property type="entry name" value="NAD(P)-binding Rossmann-fold domains"/>
    <property type="match status" value="1"/>
</dbReference>
<dbReference type="Pfam" id="PF13561">
    <property type="entry name" value="adh_short_C2"/>
    <property type="match status" value="1"/>
</dbReference>
<dbReference type="PRINTS" id="PR00080">
    <property type="entry name" value="SDRFAMILY"/>
</dbReference>
<dbReference type="Gene3D" id="3.40.50.720">
    <property type="entry name" value="NAD(P)-binding Rossmann-like Domain"/>
    <property type="match status" value="1"/>
</dbReference>
<sequence>MTSHSGFDVAGEIVVVTGAGGQLGSAYARAFLECGASVWGLDIVNNSAISKLEEEYPSLFKFRQANITIKTDLKKIAQEMTDSASLPTVLLNNAALDSPPKAPAEENGPFEEYPESSWDEVLDVNLKGMFLCCQVFGRLMAQKRNGSIINVSSIYGVVAPDQSLYEYRRKRGENFYKPIAYSVSKSGVLNLSRYLAAYWAKSNVRVNTLTISGVFNNQEQEFLEQYCSRIPIGRMALPSDYCGPVLFLASAASGYMTGSNLVVDGGWTAI</sequence>
<evidence type="ECO:0000313" key="4">
    <source>
        <dbReference type="Proteomes" id="UP000233365"/>
    </source>
</evidence>
<name>A0ABX4RCN8_9PROT</name>
<accession>A0ABX4RCN8</accession>
<dbReference type="RefSeq" id="WP_101245538.1">
    <property type="nucleotide sequence ID" value="NZ_JBLWWB010000015.1"/>
</dbReference>
<dbReference type="PANTHER" id="PTHR42760:SF133">
    <property type="entry name" value="3-OXOACYL-[ACYL-CARRIER-PROTEIN] REDUCTASE"/>
    <property type="match status" value="1"/>
</dbReference>
<organism evidence="3 4">
    <name type="scientific">Thalassospira povalilytica</name>
    <dbReference type="NCBI Taxonomy" id="732237"/>
    <lineage>
        <taxon>Bacteria</taxon>
        <taxon>Pseudomonadati</taxon>
        <taxon>Pseudomonadota</taxon>
        <taxon>Alphaproteobacteria</taxon>
        <taxon>Rhodospirillales</taxon>
        <taxon>Thalassospiraceae</taxon>
        <taxon>Thalassospira</taxon>
    </lineage>
</organism>
<dbReference type="PANTHER" id="PTHR42760">
    <property type="entry name" value="SHORT-CHAIN DEHYDROGENASES/REDUCTASES FAMILY MEMBER"/>
    <property type="match status" value="1"/>
</dbReference>
<comment type="similarity">
    <text evidence="1">Belongs to the short-chain dehydrogenases/reductases (SDR) family.</text>
</comment>
<keyword evidence="2" id="KW-0560">Oxidoreductase</keyword>
<dbReference type="InterPro" id="IPR036291">
    <property type="entry name" value="NAD(P)-bd_dom_sf"/>
</dbReference>
<evidence type="ECO:0000256" key="2">
    <source>
        <dbReference type="ARBA" id="ARBA00023002"/>
    </source>
</evidence>
<dbReference type="EMBL" id="PGTS01000001">
    <property type="protein sequence ID" value="PKR52358.1"/>
    <property type="molecule type" value="Genomic_DNA"/>
</dbReference>
<reference evidence="3 4" key="1">
    <citation type="submission" date="2017-11" db="EMBL/GenBank/DDBJ databases">
        <title>Biodiversity and function of Thalassospira species in the particle-attached aromatic-hydrocarbon-degrading consortia from the surface seawater of the China South Sea.</title>
        <authorList>
            <person name="Dong C."/>
            <person name="Liu R."/>
            <person name="Shao Z."/>
        </authorList>
    </citation>
    <scope>NUCLEOTIDE SEQUENCE [LARGE SCALE GENOMIC DNA]</scope>
    <source>
        <strain evidence="3 4">139Z-12</strain>
    </source>
</reference>
<dbReference type="PRINTS" id="PR00081">
    <property type="entry name" value="GDHRDH"/>
</dbReference>
<dbReference type="Proteomes" id="UP000233365">
    <property type="component" value="Unassembled WGS sequence"/>
</dbReference>
<keyword evidence="4" id="KW-1185">Reference proteome</keyword>